<feature type="transmembrane region" description="Helical" evidence="2">
    <location>
        <begin position="883"/>
        <end position="903"/>
    </location>
</feature>
<feature type="transmembrane region" description="Helical" evidence="2">
    <location>
        <begin position="365"/>
        <end position="385"/>
    </location>
</feature>
<accession>M2QCZ9</accession>
<dbReference type="InterPro" id="IPR001036">
    <property type="entry name" value="Acrflvin-R"/>
</dbReference>
<name>M2QCZ9_9PSEU</name>
<feature type="transmembrane region" description="Helical" evidence="2">
    <location>
        <begin position="436"/>
        <end position="462"/>
    </location>
</feature>
<dbReference type="AlphaFoldDB" id="M2QCZ9"/>
<dbReference type="GO" id="GO:0042910">
    <property type="term" value="F:xenobiotic transmembrane transporter activity"/>
    <property type="evidence" value="ECO:0007669"/>
    <property type="project" value="TreeGrafter"/>
</dbReference>
<dbReference type="SUPFAM" id="SSF82693">
    <property type="entry name" value="Multidrug efflux transporter AcrB pore domain, PN1, PN2, PC1 and PC2 subdomains"/>
    <property type="match status" value="2"/>
</dbReference>
<dbReference type="Pfam" id="PF00873">
    <property type="entry name" value="ACR_tran"/>
    <property type="match status" value="1"/>
</dbReference>
<dbReference type="PANTHER" id="PTHR32063">
    <property type="match status" value="1"/>
</dbReference>
<keyword evidence="2" id="KW-0472">Membrane</keyword>
<gene>
    <name evidence="4" type="ORF">B0293_21490</name>
    <name evidence="3" type="ORF">C791_6601</name>
</gene>
<feature type="transmembrane region" description="Helical" evidence="2">
    <location>
        <begin position="391"/>
        <end position="415"/>
    </location>
</feature>
<dbReference type="SUPFAM" id="SSF82866">
    <property type="entry name" value="Multidrug efflux transporter AcrB transmembrane domain"/>
    <property type="match status" value="2"/>
</dbReference>
<evidence type="ECO:0000313" key="4">
    <source>
        <dbReference type="EMBL" id="OOC04403.1"/>
    </source>
</evidence>
<reference evidence="4 6" key="2">
    <citation type="submission" date="2017-02" db="EMBL/GenBank/DDBJ databases">
        <title>Amycolatopsis azurea DSM 43854 draft genome.</title>
        <authorList>
            <person name="Mayilraj S."/>
        </authorList>
    </citation>
    <scope>NUCLEOTIDE SEQUENCE [LARGE SCALE GENOMIC DNA]</scope>
    <source>
        <strain evidence="4 6">DSM 43854</strain>
    </source>
</reference>
<dbReference type="Gene3D" id="3.30.70.1430">
    <property type="entry name" value="Multidrug efflux transporter AcrB pore domain"/>
    <property type="match status" value="2"/>
</dbReference>
<dbReference type="Gene3D" id="3.30.2090.10">
    <property type="entry name" value="Multidrug efflux transporter AcrB TolC docking domain, DN and DC subdomains"/>
    <property type="match status" value="2"/>
</dbReference>
<proteinExistence type="predicted"/>
<evidence type="ECO:0000313" key="6">
    <source>
        <dbReference type="Proteomes" id="UP000188551"/>
    </source>
</evidence>
<dbReference type="RefSeq" id="WP_005164473.1">
    <property type="nucleotide sequence ID" value="NZ_ANMG01000064.1"/>
</dbReference>
<dbReference type="InterPro" id="IPR027463">
    <property type="entry name" value="AcrB_DN_DC_subdom"/>
</dbReference>
<feature type="transmembrane region" description="Helical" evidence="2">
    <location>
        <begin position="988"/>
        <end position="1013"/>
    </location>
</feature>
<protein>
    <submittedName>
        <fullName evidence="3">Acriflavin resistance protein</fullName>
    </submittedName>
    <submittedName>
        <fullName evidence="4">Hydrogenase expression protein</fullName>
    </submittedName>
</protein>
<dbReference type="Gene3D" id="3.30.70.1440">
    <property type="entry name" value="Multidrug efflux transporter AcrB pore domain"/>
    <property type="match status" value="1"/>
</dbReference>
<dbReference type="EMBL" id="MUXN01000016">
    <property type="protein sequence ID" value="OOC04403.1"/>
    <property type="molecule type" value="Genomic_DNA"/>
</dbReference>
<dbReference type="GO" id="GO:0005886">
    <property type="term" value="C:plasma membrane"/>
    <property type="evidence" value="ECO:0007669"/>
    <property type="project" value="TreeGrafter"/>
</dbReference>
<sequence>MSTLARLSLRNRSLIGLLALVVIGFGAFALPQLKQQLFPSLQFPQAQIITPYAGASPDAVDSQVTEPLEGGLQGLKGLEELNSTSAEGLSRITAQFEFGTDIDAAVGQIQRVVDGLKARLPQNSEPTVSAGSTDDLPVVLLAAGTTGDPQALAPALTGEVAPELRKIDGVRDVDVTGARQPRVTIALDYAKLAAAGVDPSSIATTLQTAGAAVPAGTLTEGDKTLTVQVGGGPTTVDTIKNLYLTPSATSGARGAQAPKPVKLGDVADVQAGFAPATSITRTNGKPSLGLSITMVENGNAVAISEAVRDKLPELSKKIGAEMSVVFDQGTPVKDAISGLTTEGLLGLAFAVVVILLFLMSLRSTLVTAVSIPLSVVVALLALWTGDLSLNLLTLGALTIAIGRVVDDSIVVLENIKRHLAYGEEKQRAVLDGVREVAGAVTSSTLTTVAVFLPIAFVGGFVGELFSPFAITVTVALLASLLVSLTIVPVLAYWFLKPPKTPANEHEAELTRQAAEDKERRGLLQRGYVPVIRFATRRRVAVVLLALIIFGGTVGLASQLNTNFLDQSGSTTLSLSQKLPPGTSPEAKEKAAGAVEQALTAEPAVETYQVSIGGGNFFGGGGTATNIQVTVAKDTDLDALSDRLRGKLDKPELGEVKIGAEAGGFNSDQVSITVTAPNEAALKPAAEQVRQALSGVSDLTEVTSDLAQGAPRVQVEVDAAKAAASGLSATTIGQIANQAIAGRTVTQLPVDGQRTDIVLRAGSAPVSVDAVKALPIPGATGVVRLDSVADVSTVDGPAAVHRTSGELSTTVTAKNTGADLAATTKAIQSKLDGLTFTGGAAYKLGGVSEDQQEAFGNLFLALLAAVAIVYLIMVATFRSLLQPLILLVSIPFAATGAIGLLLATGTALGLPALIGMLMLVGIVVTNAIVLIDLINQYRAAGMSVADAVVEGGRRRLRPILMTAAATIFALVPMALGLTGQGGFIGQPLAIVVIGGLVSSTLLTLILVPTLYTTVETRKEKRRAKKDARRSPSEAPSSETLTPEPTA</sequence>
<feature type="transmembrane region" description="Helical" evidence="2">
    <location>
        <begin position="539"/>
        <end position="559"/>
    </location>
</feature>
<feature type="transmembrane region" description="Helical" evidence="2">
    <location>
        <begin position="335"/>
        <end position="358"/>
    </location>
</feature>
<keyword evidence="2" id="KW-0812">Transmembrane</keyword>
<dbReference type="Gene3D" id="3.30.70.1320">
    <property type="entry name" value="Multidrug efflux transporter AcrB pore domain like"/>
    <property type="match status" value="1"/>
</dbReference>
<dbReference type="PRINTS" id="PR00702">
    <property type="entry name" value="ACRIFLAVINRP"/>
</dbReference>
<feature type="transmembrane region" description="Helical" evidence="2">
    <location>
        <begin position="958"/>
        <end position="976"/>
    </location>
</feature>
<evidence type="ECO:0000256" key="2">
    <source>
        <dbReference type="SAM" id="Phobius"/>
    </source>
</evidence>
<keyword evidence="2" id="KW-1133">Transmembrane helix</keyword>
<feature type="region of interest" description="Disordered" evidence="1">
    <location>
        <begin position="573"/>
        <end position="592"/>
    </location>
</feature>
<dbReference type="SUPFAM" id="SSF82714">
    <property type="entry name" value="Multidrug efflux transporter AcrB TolC docking domain, DN and DC subdomains"/>
    <property type="match status" value="2"/>
</dbReference>
<reference evidence="3 5" key="1">
    <citation type="submission" date="2012-10" db="EMBL/GenBank/DDBJ databases">
        <title>Genome assembly of Amycolatopsis azurea DSM 43854.</title>
        <authorList>
            <person name="Khatri I."/>
            <person name="Kaur I."/>
            <person name="Subramanian S."/>
            <person name="Mayilraj S."/>
        </authorList>
    </citation>
    <scope>NUCLEOTIDE SEQUENCE [LARGE SCALE GENOMIC DNA]</scope>
    <source>
        <strain evidence="3 5">DSM 43854</strain>
    </source>
</reference>
<evidence type="ECO:0000256" key="1">
    <source>
        <dbReference type="SAM" id="MobiDB-lite"/>
    </source>
</evidence>
<feature type="transmembrane region" description="Helical" evidence="2">
    <location>
        <begin position="857"/>
        <end position="876"/>
    </location>
</feature>
<dbReference type="Gene3D" id="1.20.1640.10">
    <property type="entry name" value="Multidrug efflux transporter AcrB transmembrane domain"/>
    <property type="match status" value="2"/>
</dbReference>
<comment type="caution">
    <text evidence="3">The sequence shown here is derived from an EMBL/GenBank/DDBJ whole genome shotgun (WGS) entry which is preliminary data.</text>
</comment>
<organism evidence="3 5">
    <name type="scientific">Amycolatopsis azurea DSM 43854</name>
    <dbReference type="NCBI Taxonomy" id="1238180"/>
    <lineage>
        <taxon>Bacteria</taxon>
        <taxon>Bacillati</taxon>
        <taxon>Actinomycetota</taxon>
        <taxon>Actinomycetes</taxon>
        <taxon>Pseudonocardiales</taxon>
        <taxon>Pseudonocardiaceae</taxon>
        <taxon>Amycolatopsis</taxon>
    </lineage>
</organism>
<evidence type="ECO:0000313" key="5">
    <source>
        <dbReference type="Proteomes" id="UP000014137"/>
    </source>
</evidence>
<keyword evidence="6" id="KW-1185">Reference proteome</keyword>
<dbReference type="Proteomes" id="UP000014137">
    <property type="component" value="Unassembled WGS sequence"/>
</dbReference>
<feature type="compositionally biased region" description="Polar residues" evidence="1">
    <location>
        <begin position="1032"/>
        <end position="1045"/>
    </location>
</feature>
<dbReference type="Proteomes" id="UP000188551">
    <property type="component" value="Unassembled WGS sequence"/>
</dbReference>
<dbReference type="EMBL" id="ANMG01000064">
    <property type="protein sequence ID" value="EMD23942.1"/>
    <property type="molecule type" value="Genomic_DNA"/>
</dbReference>
<dbReference type="OrthoDB" id="3306666at2"/>
<feature type="region of interest" description="Disordered" evidence="1">
    <location>
        <begin position="1016"/>
        <end position="1045"/>
    </location>
</feature>
<dbReference type="PATRIC" id="fig|1238180.3.peg.6353"/>
<feature type="transmembrane region" description="Helical" evidence="2">
    <location>
        <begin position="468"/>
        <end position="495"/>
    </location>
</feature>
<evidence type="ECO:0000313" key="3">
    <source>
        <dbReference type="EMBL" id="EMD23942.1"/>
    </source>
</evidence>
<feature type="transmembrane region" description="Helical" evidence="2">
    <location>
        <begin position="909"/>
        <end position="933"/>
    </location>
</feature>
<dbReference type="PANTHER" id="PTHR32063:SF0">
    <property type="entry name" value="SWARMING MOTILITY PROTEIN SWRC"/>
    <property type="match status" value="1"/>
</dbReference>